<keyword evidence="4" id="KW-1185">Reference proteome</keyword>
<feature type="region of interest" description="Disordered" evidence="1">
    <location>
        <begin position="175"/>
        <end position="220"/>
    </location>
</feature>
<feature type="compositionally biased region" description="Polar residues" evidence="1">
    <location>
        <begin position="333"/>
        <end position="371"/>
    </location>
</feature>
<feature type="compositionally biased region" description="Polar residues" evidence="1">
    <location>
        <begin position="211"/>
        <end position="220"/>
    </location>
</feature>
<reference evidence="3 4" key="1">
    <citation type="submission" date="2019-05" db="EMBL/GenBank/DDBJ databases">
        <title>Emergence of the Ug99 lineage of the wheat stem rust pathogen through somatic hybridization.</title>
        <authorList>
            <person name="Li F."/>
            <person name="Upadhyaya N.M."/>
            <person name="Sperschneider J."/>
            <person name="Matny O."/>
            <person name="Nguyen-Phuc H."/>
            <person name="Mago R."/>
            <person name="Raley C."/>
            <person name="Miller M.E."/>
            <person name="Silverstein K.A.T."/>
            <person name="Henningsen E."/>
            <person name="Hirsch C.D."/>
            <person name="Visser B."/>
            <person name="Pretorius Z.A."/>
            <person name="Steffenson B.J."/>
            <person name="Schwessinger B."/>
            <person name="Dodds P.N."/>
            <person name="Figueroa M."/>
        </authorList>
    </citation>
    <scope>NUCLEOTIDE SEQUENCE [LARGE SCALE GENOMIC DNA]</scope>
    <source>
        <strain evidence="3">21-0</strain>
    </source>
</reference>
<evidence type="ECO:0000256" key="1">
    <source>
        <dbReference type="SAM" id="MobiDB-lite"/>
    </source>
</evidence>
<comment type="caution">
    <text evidence="3">The sequence shown here is derived from an EMBL/GenBank/DDBJ whole genome shotgun (WGS) entry which is preliminary data.</text>
</comment>
<evidence type="ECO:0000313" key="3">
    <source>
        <dbReference type="EMBL" id="KAA1069222.1"/>
    </source>
</evidence>
<dbReference type="AlphaFoldDB" id="A0A5B0LXK4"/>
<proteinExistence type="predicted"/>
<organism evidence="3 4">
    <name type="scientific">Puccinia graminis f. sp. tritici</name>
    <dbReference type="NCBI Taxonomy" id="56615"/>
    <lineage>
        <taxon>Eukaryota</taxon>
        <taxon>Fungi</taxon>
        <taxon>Dikarya</taxon>
        <taxon>Basidiomycota</taxon>
        <taxon>Pucciniomycotina</taxon>
        <taxon>Pucciniomycetes</taxon>
        <taxon>Pucciniales</taxon>
        <taxon>Pucciniaceae</taxon>
        <taxon>Puccinia</taxon>
    </lineage>
</organism>
<protein>
    <submittedName>
        <fullName evidence="3">Uncharacterized protein</fullName>
    </submittedName>
</protein>
<feature type="signal peptide" evidence="2">
    <location>
        <begin position="1"/>
        <end position="18"/>
    </location>
</feature>
<accession>A0A5B0LXK4</accession>
<dbReference type="Proteomes" id="UP000324748">
    <property type="component" value="Unassembled WGS sequence"/>
</dbReference>
<feature type="chain" id="PRO_5022709857" evidence="2">
    <location>
        <begin position="19"/>
        <end position="679"/>
    </location>
</feature>
<feature type="region of interest" description="Disordered" evidence="1">
    <location>
        <begin position="96"/>
        <end position="140"/>
    </location>
</feature>
<feature type="region of interest" description="Disordered" evidence="1">
    <location>
        <begin position="288"/>
        <end position="375"/>
    </location>
</feature>
<evidence type="ECO:0000313" key="4">
    <source>
        <dbReference type="Proteomes" id="UP000324748"/>
    </source>
</evidence>
<name>A0A5B0LXK4_PUCGR</name>
<keyword evidence="2" id="KW-0732">Signal</keyword>
<evidence type="ECO:0000256" key="2">
    <source>
        <dbReference type="SAM" id="SignalP"/>
    </source>
</evidence>
<dbReference type="OrthoDB" id="10481959at2759"/>
<sequence length="679" mass="78437">MKWGICPCVVLLARIIASMNYDLYPVERLLDSSTPPSASDYKYPVGFDQPNDCFNMWEDGLSRSFYPSDHEEHRQVVGTPTHYQAGLPEHPHNIDYDIASPMSDRETGETGEVSQTHEPKKKGKNKEYLEASISSSESNQLEADKSGQLLHLYYEPDFQAGDMFDLDKFDAWIKSNQDTTSPPPSLEAMNQEDYPKPNFSTPSSLEERNQEGNPESMFNNEETQPAFTHTQYQISHSNNIQPPLPVAHQEISGKSNGREDQAQFTMYDDLLSELINIDQLIEVISSQSTPSFQRSFKRKSHDLVEVPSLSRQQADQSHKRPFQGIRNHEFSEYSKTNSIPNSGRNLSGKSSGDEQSNISQSSSTPLIKTEQQGGGDKFVHMKSISTSLSQIQDTKTPENIGSINQMTTQHRSPPKLKLENFILCQNMHAGYKCYMENMLQEVSQLDQDDVRVEKKQFDIICKFLNKKGPVGGIVTSRDQRLKNKMNEFKSHQKVWYEYWKEKTNLDFRSYQKQVELENLPEIFPVFILYVEMFVMLFNTWPKGHEQQYFDYTTTMEKAGTFFLMIEEALRNLDQKIEDNWKEKISAIRGCFCNPKNNINQILWHILDLWLKNNHSKIWNELSSAHMESIKSYTKTFLNHMFFFGIDELTEFLKKSMPQFNKDILDLSSKSKQLEPLPSH</sequence>
<dbReference type="EMBL" id="VSWC01000183">
    <property type="protein sequence ID" value="KAA1069222.1"/>
    <property type="molecule type" value="Genomic_DNA"/>
</dbReference>
<gene>
    <name evidence="3" type="ORF">PGT21_016710</name>
</gene>